<feature type="signal peptide" evidence="2">
    <location>
        <begin position="1"/>
        <end position="28"/>
    </location>
</feature>
<keyword evidence="4" id="KW-1185">Reference proteome</keyword>
<feature type="chain" id="PRO_5038012981" evidence="2">
    <location>
        <begin position="29"/>
        <end position="132"/>
    </location>
</feature>
<evidence type="ECO:0000256" key="2">
    <source>
        <dbReference type="SAM" id="SignalP"/>
    </source>
</evidence>
<evidence type="ECO:0000256" key="1">
    <source>
        <dbReference type="SAM" id="Phobius"/>
    </source>
</evidence>
<dbReference type="RefSeq" id="WP_193906268.1">
    <property type="nucleotide sequence ID" value="NZ_PRDL01000001.1"/>
</dbReference>
<dbReference type="AlphaFoldDB" id="A0A928UZ47"/>
<protein>
    <submittedName>
        <fullName evidence="3">Uncharacterized protein</fullName>
    </submittedName>
</protein>
<name>A0A928UZ47_9GAMM</name>
<sequence>MKIRRVHKSLAVVAVAFWLLATAMGVHAHLCQEVQDISSIHMHMKIDTGHNHHHYDGSHSADDSFCSKEMNVLQSGMIHLLKIDMALLPLVGLLLLLLAVFRPVFARSPDRVFYSHRTRLRPLLRAPPVPRY</sequence>
<dbReference type="EMBL" id="PRDL01000001">
    <property type="protein sequence ID" value="MBE8715718.1"/>
    <property type="molecule type" value="Genomic_DNA"/>
</dbReference>
<organism evidence="3 4">
    <name type="scientific">Cellvibrio polysaccharolyticus</name>
    <dbReference type="NCBI Taxonomy" id="2082724"/>
    <lineage>
        <taxon>Bacteria</taxon>
        <taxon>Pseudomonadati</taxon>
        <taxon>Pseudomonadota</taxon>
        <taxon>Gammaproteobacteria</taxon>
        <taxon>Cellvibrionales</taxon>
        <taxon>Cellvibrionaceae</taxon>
        <taxon>Cellvibrio</taxon>
    </lineage>
</organism>
<keyword evidence="1" id="KW-1133">Transmembrane helix</keyword>
<comment type="caution">
    <text evidence="3">The sequence shown here is derived from an EMBL/GenBank/DDBJ whole genome shotgun (WGS) entry which is preliminary data.</text>
</comment>
<keyword evidence="1" id="KW-0472">Membrane</keyword>
<accession>A0A928UZ47</accession>
<reference evidence="3" key="1">
    <citation type="submission" date="2018-07" db="EMBL/GenBank/DDBJ databases">
        <title>Genome assembly of strain Ka43.</title>
        <authorList>
            <person name="Kukolya J."/>
            <person name="Nagy I."/>
            <person name="Horvath B."/>
            <person name="Toth A."/>
        </authorList>
    </citation>
    <scope>NUCLEOTIDE SEQUENCE</scope>
    <source>
        <strain evidence="3">KB43</strain>
    </source>
</reference>
<gene>
    <name evidence="3" type="ORF">C4F51_00770</name>
</gene>
<keyword evidence="1" id="KW-0812">Transmembrane</keyword>
<proteinExistence type="predicted"/>
<evidence type="ECO:0000313" key="3">
    <source>
        <dbReference type="EMBL" id="MBE8715718.1"/>
    </source>
</evidence>
<dbReference type="Proteomes" id="UP000652567">
    <property type="component" value="Unassembled WGS sequence"/>
</dbReference>
<keyword evidence="2" id="KW-0732">Signal</keyword>
<feature type="transmembrane region" description="Helical" evidence="1">
    <location>
        <begin position="86"/>
        <end position="105"/>
    </location>
</feature>
<evidence type="ECO:0000313" key="4">
    <source>
        <dbReference type="Proteomes" id="UP000652567"/>
    </source>
</evidence>